<dbReference type="PANTHER" id="PTHR43022">
    <property type="entry name" value="PROTEIN SMF"/>
    <property type="match status" value="1"/>
</dbReference>
<dbReference type="Pfam" id="PF17782">
    <property type="entry name" value="WHD_DprA"/>
    <property type="match status" value="1"/>
</dbReference>
<comment type="caution">
    <text evidence="4">The sequence shown here is derived from an EMBL/GenBank/DDBJ whole genome shotgun (WGS) entry which is preliminary data.</text>
</comment>
<evidence type="ECO:0000313" key="5">
    <source>
        <dbReference type="Proteomes" id="UP000636110"/>
    </source>
</evidence>
<dbReference type="Pfam" id="PF14520">
    <property type="entry name" value="HHH_5"/>
    <property type="match status" value="1"/>
</dbReference>
<dbReference type="RefSeq" id="WP_182959952.1">
    <property type="nucleotide sequence ID" value="NZ_WNXC01000007.1"/>
</dbReference>
<feature type="domain" description="Smf/DprA SLOG" evidence="2">
    <location>
        <begin position="78"/>
        <end position="285"/>
    </location>
</feature>
<dbReference type="InterPro" id="IPR036388">
    <property type="entry name" value="WH-like_DNA-bd_sf"/>
</dbReference>
<dbReference type="InterPro" id="IPR010994">
    <property type="entry name" value="RuvA_2-like"/>
</dbReference>
<dbReference type="NCBIfam" id="TIGR00732">
    <property type="entry name" value="dprA"/>
    <property type="match status" value="1"/>
</dbReference>
<dbReference type="Pfam" id="PF02481">
    <property type="entry name" value="DNA_processg_A"/>
    <property type="match status" value="1"/>
</dbReference>
<feature type="domain" description="DprA winged helix" evidence="3">
    <location>
        <begin position="302"/>
        <end position="358"/>
    </location>
</feature>
<evidence type="ECO:0000313" key="4">
    <source>
        <dbReference type="EMBL" id="MBB2150739.1"/>
    </source>
</evidence>
<dbReference type="InterPro" id="IPR003488">
    <property type="entry name" value="DprA"/>
</dbReference>
<dbReference type="SUPFAM" id="SSF47781">
    <property type="entry name" value="RuvA domain 2-like"/>
    <property type="match status" value="1"/>
</dbReference>
<dbReference type="InterPro" id="IPR011991">
    <property type="entry name" value="ArsR-like_HTH"/>
</dbReference>
<dbReference type="InterPro" id="IPR036390">
    <property type="entry name" value="WH_DNA-bd_sf"/>
</dbReference>
<organism evidence="4 5">
    <name type="scientific">Pedobacter gandavensis</name>
    <dbReference type="NCBI Taxonomy" id="2679963"/>
    <lineage>
        <taxon>Bacteria</taxon>
        <taxon>Pseudomonadati</taxon>
        <taxon>Bacteroidota</taxon>
        <taxon>Sphingobacteriia</taxon>
        <taxon>Sphingobacteriales</taxon>
        <taxon>Sphingobacteriaceae</taxon>
        <taxon>Pedobacter</taxon>
    </lineage>
</organism>
<sequence>MSLIYKIALSMIQNVGHITAKHLLNHFITPEAIFKASKQALMRVPGVGVITAQHILGKEALEKAREQLKFIEKYQVQVLFYTDDNYPYRLKNCEDAPILLYYRGTANLNHPRVISIVGTRMATSYGKLLCKQLAEVLAPYEVLIVSGLAYGIDVNAHQESLTHGIPTIGVLAHGLDRMYPQVHGAIAKKMALNGGLLTEFPSFTNPDKENFPKRNRIIAGISDVTIVVEAASKGGALITADIANSYHRDVYAFPGRTTDVYSEGCNVLIKTNRAGLINHAKDLPDFLGWEEPLKKLVTIAEVSPLTLDEVELRILKVLKVSDLNIDELSRQLKLPQSRLSLHLLNLEMEGLLISLPGKRYQRC</sequence>
<accession>A0ABR6EZN7</accession>
<dbReference type="Proteomes" id="UP000636110">
    <property type="component" value="Unassembled WGS sequence"/>
</dbReference>
<protein>
    <submittedName>
        <fullName evidence="4">DNA-protecting protein DprA</fullName>
    </submittedName>
</protein>
<dbReference type="SUPFAM" id="SSF102405">
    <property type="entry name" value="MCP/YpsA-like"/>
    <property type="match status" value="1"/>
</dbReference>
<gene>
    <name evidence="4" type="primary">dprA</name>
    <name evidence="4" type="ORF">GM920_17715</name>
</gene>
<dbReference type="InterPro" id="IPR041614">
    <property type="entry name" value="DprA_WH"/>
</dbReference>
<name>A0ABR6EZN7_9SPHI</name>
<dbReference type="Gene3D" id="1.10.10.10">
    <property type="entry name" value="Winged helix-like DNA-binding domain superfamily/Winged helix DNA-binding domain"/>
    <property type="match status" value="1"/>
</dbReference>
<evidence type="ECO:0000259" key="2">
    <source>
        <dbReference type="Pfam" id="PF02481"/>
    </source>
</evidence>
<dbReference type="CDD" id="cd00090">
    <property type="entry name" value="HTH_ARSR"/>
    <property type="match status" value="1"/>
</dbReference>
<evidence type="ECO:0000259" key="3">
    <source>
        <dbReference type="Pfam" id="PF17782"/>
    </source>
</evidence>
<dbReference type="PANTHER" id="PTHR43022:SF1">
    <property type="entry name" value="PROTEIN SMF"/>
    <property type="match status" value="1"/>
</dbReference>
<proteinExistence type="inferred from homology"/>
<evidence type="ECO:0000256" key="1">
    <source>
        <dbReference type="ARBA" id="ARBA00006525"/>
    </source>
</evidence>
<keyword evidence="5" id="KW-1185">Reference proteome</keyword>
<dbReference type="InterPro" id="IPR057666">
    <property type="entry name" value="DrpA_SLOG"/>
</dbReference>
<comment type="similarity">
    <text evidence="1">Belongs to the DprA/Smf family.</text>
</comment>
<dbReference type="EMBL" id="WNXC01000007">
    <property type="protein sequence ID" value="MBB2150739.1"/>
    <property type="molecule type" value="Genomic_DNA"/>
</dbReference>
<dbReference type="SUPFAM" id="SSF46785">
    <property type="entry name" value="Winged helix' DNA-binding domain"/>
    <property type="match status" value="1"/>
</dbReference>
<reference evidence="4 5" key="1">
    <citation type="submission" date="2019-11" db="EMBL/GenBank/DDBJ databases">
        <title>Description of Pedobacter sp. LMG 31462T.</title>
        <authorList>
            <person name="Carlier A."/>
            <person name="Qi S."/>
            <person name="Vandamme P."/>
        </authorList>
    </citation>
    <scope>NUCLEOTIDE SEQUENCE [LARGE SCALE GENOMIC DNA]</scope>
    <source>
        <strain evidence="4 5">LMG 31462</strain>
    </source>
</reference>
<dbReference type="Gene3D" id="3.40.50.450">
    <property type="match status" value="1"/>
</dbReference>